<reference evidence="3 4" key="1">
    <citation type="submission" date="2023-10" db="EMBL/GenBank/DDBJ databases">
        <title>Surface-active antibiotics is a multifunctional adaptation for post-fire microbes.</title>
        <authorList>
            <person name="Liu M.D."/>
            <person name="Du Y."/>
            <person name="Koupaei S.K."/>
            <person name="Kim N.R."/>
            <person name="Zhang W."/>
            <person name="Traxler M.F."/>
        </authorList>
    </citation>
    <scope>NUCLEOTIDE SEQUENCE [LARGE SCALE GENOMIC DNA]</scope>
    <source>
        <strain evidence="3 4">F3</strain>
    </source>
</reference>
<keyword evidence="1" id="KW-0812">Transmembrane</keyword>
<evidence type="ECO:0000259" key="2">
    <source>
        <dbReference type="Pfam" id="PF13460"/>
    </source>
</evidence>
<organism evidence="3 4">
    <name type="scientific">Paraburkholderia kirstenboschensis</name>
    <dbReference type="NCBI Taxonomy" id="1245436"/>
    <lineage>
        <taxon>Bacteria</taxon>
        <taxon>Pseudomonadati</taxon>
        <taxon>Pseudomonadota</taxon>
        <taxon>Betaproteobacteria</taxon>
        <taxon>Burkholderiales</taxon>
        <taxon>Burkholderiaceae</taxon>
        <taxon>Paraburkholderia</taxon>
    </lineage>
</organism>
<dbReference type="Pfam" id="PF13781">
    <property type="entry name" value="DoxX_3"/>
    <property type="match status" value="1"/>
</dbReference>
<dbReference type="InterPro" id="IPR051207">
    <property type="entry name" value="ComplexI_NDUFA9_subunit"/>
</dbReference>
<proteinExistence type="predicted"/>
<evidence type="ECO:0000313" key="4">
    <source>
        <dbReference type="Proteomes" id="UP001302652"/>
    </source>
</evidence>
<keyword evidence="1" id="KW-1133">Transmembrane helix</keyword>
<gene>
    <name evidence="3" type="ORF">RW095_00060</name>
</gene>
<name>A0ABZ0E9U1_9BURK</name>
<keyword evidence="1" id="KW-0472">Membrane</keyword>
<dbReference type="InterPro" id="IPR036291">
    <property type="entry name" value="NAD(P)-bd_dom_sf"/>
</dbReference>
<dbReference type="EMBL" id="CP136511">
    <property type="protein sequence ID" value="WOD13981.1"/>
    <property type="molecule type" value="Genomic_DNA"/>
</dbReference>
<evidence type="ECO:0000313" key="3">
    <source>
        <dbReference type="EMBL" id="WOD13981.1"/>
    </source>
</evidence>
<dbReference type="PANTHER" id="PTHR12126">
    <property type="entry name" value="NADH-UBIQUINONE OXIDOREDUCTASE 39 KDA SUBUNIT-RELATED"/>
    <property type="match status" value="1"/>
</dbReference>
<dbReference type="InterPro" id="IPR025695">
    <property type="entry name" value="DoxX-like"/>
</dbReference>
<dbReference type="Proteomes" id="UP001302652">
    <property type="component" value="Chromosome 3"/>
</dbReference>
<dbReference type="Pfam" id="PF13460">
    <property type="entry name" value="NAD_binding_10"/>
    <property type="match status" value="1"/>
</dbReference>
<dbReference type="RefSeq" id="WP_317015723.1">
    <property type="nucleotide sequence ID" value="NZ_CP136511.1"/>
</dbReference>
<feature type="transmembrane region" description="Helical" evidence="1">
    <location>
        <begin position="310"/>
        <end position="336"/>
    </location>
</feature>
<feature type="domain" description="NAD(P)-binding" evidence="2">
    <location>
        <begin position="7"/>
        <end position="144"/>
    </location>
</feature>
<dbReference type="InterPro" id="IPR016040">
    <property type="entry name" value="NAD(P)-bd_dom"/>
</dbReference>
<evidence type="ECO:0000256" key="1">
    <source>
        <dbReference type="SAM" id="Phobius"/>
    </source>
</evidence>
<dbReference type="PANTHER" id="PTHR12126:SF11">
    <property type="entry name" value="NADH DEHYDROGENASE [UBIQUINONE] 1 ALPHA SUBCOMPLEX SUBUNIT 9, MITOCHONDRIAL"/>
    <property type="match status" value="1"/>
</dbReference>
<feature type="transmembrane region" description="Helical" evidence="1">
    <location>
        <begin position="357"/>
        <end position="378"/>
    </location>
</feature>
<feature type="transmembrane region" description="Helical" evidence="1">
    <location>
        <begin position="384"/>
        <end position="403"/>
    </location>
</feature>
<dbReference type="SUPFAM" id="SSF51735">
    <property type="entry name" value="NAD(P)-binding Rossmann-fold domains"/>
    <property type="match status" value="1"/>
</dbReference>
<protein>
    <submittedName>
        <fullName evidence="3">SDR family oxidoreductase</fullName>
    </submittedName>
</protein>
<dbReference type="Gene3D" id="3.40.50.720">
    <property type="entry name" value="NAD(P)-binding Rossmann-like Domain"/>
    <property type="match status" value="1"/>
</dbReference>
<keyword evidence="4" id="KW-1185">Reference proteome</keyword>
<accession>A0ABZ0E9U1</accession>
<sequence length="442" mass="46894">MVIFLAGATGMIGARVAAALTAVGHSVVCGVRDPVAAAPRLRNCRLVTIDFSNLGDIASLVPLMDGVDVVINAVGIFSDASGKEFGQLHTAAPVVLFKAAVAAGVRRIVQISALGADANAQSLYHRSKLAADEALLALPVSSLIVQPSLVFAPEGRSTRFFAAWATLPVVPLPGAGAQRIQPVHIDDVVELIVAGALATPSQEVSSDRPSRRVAAVGKEPLTLKEYLAVLRRVAGDSPGWFLPVPMALVRLATRVGELLPGSLMSADALAMLERGNVAPTERFQWLVGHEPRALSEVSADRERFGVPVRLMWLLPLLRLSIAAVWIWTGVVSAGLYPRASSLELLARVGAPGALAPLLLYGAAFLDLAFGAFSLAWPSNLGPRARLWTLQIVLIVLYTALISWRLPEFWLHPYGPLSKNLPMIALLMLLIQLDGRSGSTGNA</sequence>